<evidence type="ECO:0000313" key="7">
    <source>
        <dbReference type="Proteomes" id="UP000009168"/>
    </source>
</evidence>
<evidence type="ECO:0000256" key="5">
    <source>
        <dbReference type="SAM" id="MobiDB-lite"/>
    </source>
</evidence>
<dbReference type="Gene3D" id="2.130.10.10">
    <property type="entry name" value="YVTN repeat-like/Quinoprotein amine dehydrogenase"/>
    <property type="match status" value="2"/>
</dbReference>
<evidence type="ECO:0000256" key="2">
    <source>
        <dbReference type="ARBA" id="ARBA00022737"/>
    </source>
</evidence>
<accession>I7M3Y6</accession>
<dbReference type="RefSeq" id="XP_001024794.1">
    <property type="nucleotide sequence ID" value="XM_001024794.1"/>
</dbReference>
<feature type="repeat" description="WD" evidence="3">
    <location>
        <begin position="117"/>
        <end position="158"/>
    </location>
</feature>
<dbReference type="HOGENOM" id="CLU_403630_0_0_1"/>
<dbReference type="AlphaFoldDB" id="I7M3Y6"/>
<dbReference type="OMA" id="GTMVLWD"/>
<protein>
    <submittedName>
        <fullName evidence="6">Cytochrome d1 heme domain protein</fullName>
    </submittedName>
</protein>
<feature type="compositionally biased region" description="Low complexity" evidence="5">
    <location>
        <begin position="538"/>
        <end position="549"/>
    </location>
</feature>
<feature type="repeat" description="WD" evidence="3">
    <location>
        <begin position="201"/>
        <end position="243"/>
    </location>
</feature>
<feature type="compositionally biased region" description="Polar residues" evidence="5">
    <location>
        <begin position="405"/>
        <end position="422"/>
    </location>
</feature>
<dbReference type="InterPro" id="IPR052818">
    <property type="entry name" value="NEDD1_Spindle_Assembly"/>
</dbReference>
<sequence>MSEEIKPVIASCSNIVLTHDLQNPYPLLSKRPHEGNVNCVVWNHNNLVLASCGNDGKIVLSNSRKQGNLIQFDDDIQNSSPLTSIQFTSASTKLASGGSNGRVKIYDLKNQCIAKTYSNHFGGVTCVDWHQNDYILASSSQVGDIFLYNTENDQQVATFSENNSVQQIKFSPQRNNYLASCCGDGRVSFWDVNTKQQIAVFQNHQSKVNSVTFSPHNRVLATSASLDATINLYDINEKKVVKKLSCDSPITSLAFHSDGYTLIAGTLYGELMVYDLKNLPKPKLLLEGHTKNQAVNYISIIKNNESRSQVNSSAPNSQQAPNNKTSSLKDISQTKYPQNLSQASNQEQSIQGTKLNDTISSQKSKTSETSSINPSKFNQNNNYGNYSDRDIQQKQINNNNNNYNMTSPSINNSNGKQFSNNQFAQPLNQNTSIKESGIQQQSPAPISKQSQISNSNTLANNTNLQNIQSGKSSQIIQNNYDNQNISTINSQLARKSSANYQEEDNKGQNGLSKNYSSKHIYNQNSMILSSTKQSTLLQQNQLSSSKLQSPGQEDYSEMKRSGITNVQPYELPPKASTIIERTNGKNLSQLQQQPSLPTQQGDDFTSKQKQYIKNMMEDYFLDMKFSFSEQFQNLHIEIIRQFQIQQNELTALLEQYVNKNKALEEKMQQLQLENDRLKKSTY</sequence>
<name>I7M3Y6_TETTS</name>
<dbReference type="KEGG" id="tet:TTHERM_00237640"/>
<feature type="region of interest" description="Disordered" evidence="5">
    <location>
        <begin position="496"/>
        <end position="516"/>
    </location>
</feature>
<dbReference type="CDD" id="cd00200">
    <property type="entry name" value="WD40"/>
    <property type="match status" value="1"/>
</dbReference>
<dbReference type="STRING" id="312017.I7M3Y6"/>
<dbReference type="OrthoDB" id="291820at2759"/>
<keyword evidence="2" id="KW-0677">Repeat</keyword>
<feature type="compositionally biased region" description="Polar residues" evidence="5">
    <location>
        <begin position="507"/>
        <end position="516"/>
    </location>
</feature>
<dbReference type="InterPro" id="IPR019775">
    <property type="entry name" value="WD40_repeat_CS"/>
</dbReference>
<dbReference type="GO" id="GO:0036064">
    <property type="term" value="C:ciliary basal body"/>
    <property type="evidence" value="ECO:0007669"/>
    <property type="project" value="TreeGrafter"/>
</dbReference>
<dbReference type="Pfam" id="PF00400">
    <property type="entry name" value="WD40"/>
    <property type="match status" value="6"/>
</dbReference>
<dbReference type="SMART" id="SM00320">
    <property type="entry name" value="WD40"/>
    <property type="match status" value="6"/>
</dbReference>
<dbReference type="GO" id="GO:0043015">
    <property type="term" value="F:gamma-tubulin binding"/>
    <property type="evidence" value="ECO:0007669"/>
    <property type="project" value="TreeGrafter"/>
</dbReference>
<reference evidence="7" key="1">
    <citation type="journal article" date="2006" name="PLoS Biol.">
        <title>Macronuclear genome sequence of the ciliate Tetrahymena thermophila, a model eukaryote.</title>
        <authorList>
            <person name="Eisen J.A."/>
            <person name="Coyne R.S."/>
            <person name="Wu M."/>
            <person name="Wu D."/>
            <person name="Thiagarajan M."/>
            <person name="Wortman J.R."/>
            <person name="Badger J.H."/>
            <person name="Ren Q."/>
            <person name="Amedeo P."/>
            <person name="Jones K.M."/>
            <person name="Tallon L.J."/>
            <person name="Delcher A.L."/>
            <person name="Salzberg S.L."/>
            <person name="Silva J.C."/>
            <person name="Haas B.J."/>
            <person name="Majoros W.H."/>
            <person name="Farzad M."/>
            <person name="Carlton J.M."/>
            <person name="Smith R.K. Jr."/>
            <person name="Garg J."/>
            <person name="Pearlman R.E."/>
            <person name="Karrer K.M."/>
            <person name="Sun L."/>
            <person name="Manning G."/>
            <person name="Elde N.C."/>
            <person name="Turkewitz A.P."/>
            <person name="Asai D.J."/>
            <person name="Wilkes D.E."/>
            <person name="Wang Y."/>
            <person name="Cai H."/>
            <person name="Collins K."/>
            <person name="Stewart B.A."/>
            <person name="Lee S.R."/>
            <person name="Wilamowska K."/>
            <person name="Weinberg Z."/>
            <person name="Ruzzo W.L."/>
            <person name="Wloga D."/>
            <person name="Gaertig J."/>
            <person name="Frankel J."/>
            <person name="Tsao C.-C."/>
            <person name="Gorovsky M.A."/>
            <person name="Keeling P.J."/>
            <person name="Waller R.F."/>
            <person name="Patron N.J."/>
            <person name="Cherry J.M."/>
            <person name="Stover N.A."/>
            <person name="Krieger C.J."/>
            <person name="del Toro C."/>
            <person name="Ryder H.F."/>
            <person name="Williamson S.C."/>
            <person name="Barbeau R.A."/>
            <person name="Hamilton E.P."/>
            <person name="Orias E."/>
        </authorList>
    </citation>
    <scope>NUCLEOTIDE SEQUENCE [LARGE SCALE GENOMIC DNA]</scope>
    <source>
        <strain evidence="7">SB210</strain>
    </source>
</reference>
<feature type="region of interest" description="Disordered" evidence="5">
    <location>
        <begin position="538"/>
        <end position="572"/>
    </location>
</feature>
<keyword evidence="7" id="KW-1185">Reference proteome</keyword>
<dbReference type="InterPro" id="IPR036322">
    <property type="entry name" value="WD40_repeat_dom_sf"/>
</dbReference>
<dbReference type="InParanoid" id="I7M3Y6"/>
<dbReference type="Proteomes" id="UP000009168">
    <property type="component" value="Unassembled WGS sequence"/>
</dbReference>
<dbReference type="SUPFAM" id="SSF50978">
    <property type="entry name" value="WD40 repeat-like"/>
    <property type="match status" value="1"/>
</dbReference>
<dbReference type="InterPro" id="IPR001680">
    <property type="entry name" value="WD40_rpt"/>
</dbReference>
<dbReference type="PANTHER" id="PTHR44414:SF1">
    <property type="entry name" value="PROTEIN NEDD1"/>
    <property type="match status" value="1"/>
</dbReference>
<keyword evidence="4" id="KW-0175">Coiled coil</keyword>
<dbReference type="PANTHER" id="PTHR44414">
    <property type="entry name" value="PROTEIN NEDD1"/>
    <property type="match status" value="1"/>
</dbReference>
<feature type="compositionally biased region" description="Low complexity" evidence="5">
    <location>
        <begin position="358"/>
        <end position="372"/>
    </location>
</feature>
<feature type="coiled-coil region" evidence="4">
    <location>
        <begin position="639"/>
        <end position="680"/>
    </location>
</feature>
<dbReference type="GO" id="GO:0007020">
    <property type="term" value="P:microtubule nucleation"/>
    <property type="evidence" value="ECO:0007669"/>
    <property type="project" value="TreeGrafter"/>
</dbReference>
<evidence type="ECO:0000256" key="3">
    <source>
        <dbReference type="PROSITE-ProRule" id="PRU00221"/>
    </source>
</evidence>
<dbReference type="GO" id="GO:0005814">
    <property type="term" value="C:centriole"/>
    <property type="evidence" value="ECO:0007669"/>
    <property type="project" value="TreeGrafter"/>
</dbReference>
<evidence type="ECO:0000313" key="6">
    <source>
        <dbReference type="EMBL" id="EAS04549.1"/>
    </source>
</evidence>
<dbReference type="eggNOG" id="KOG4378">
    <property type="taxonomic scope" value="Eukaryota"/>
</dbReference>
<dbReference type="GeneID" id="7829194"/>
<proteinExistence type="predicted"/>
<feature type="repeat" description="WD" evidence="3">
    <location>
        <begin position="158"/>
        <end position="200"/>
    </location>
</feature>
<evidence type="ECO:0000256" key="4">
    <source>
        <dbReference type="SAM" id="Coils"/>
    </source>
</evidence>
<dbReference type="GO" id="GO:0000922">
    <property type="term" value="C:spindle pole"/>
    <property type="evidence" value="ECO:0007669"/>
    <property type="project" value="TreeGrafter"/>
</dbReference>
<dbReference type="EMBL" id="GG662443">
    <property type="protein sequence ID" value="EAS04549.1"/>
    <property type="molecule type" value="Genomic_DNA"/>
</dbReference>
<keyword evidence="1 3" id="KW-0853">WD repeat</keyword>
<feature type="region of interest" description="Disordered" evidence="5">
    <location>
        <begin position="308"/>
        <end position="422"/>
    </location>
</feature>
<dbReference type="GO" id="GO:0005737">
    <property type="term" value="C:cytoplasm"/>
    <property type="evidence" value="ECO:0007669"/>
    <property type="project" value="TreeGrafter"/>
</dbReference>
<dbReference type="InterPro" id="IPR015943">
    <property type="entry name" value="WD40/YVTN_repeat-like_dom_sf"/>
</dbReference>
<gene>
    <name evidence="6" type="ORF">TTHERM_00237640</name>
</gene>
<organism evidence="6 7">
    <name type="scientific">Tetrahymena thermophila (strain SB210)</name>
    <dbReference type="NCBI Taxonomy" id="312017"/>
    <lineage>
        <taxon>Eukaryota</taxon>
        <taxon>Sar</taxon>
        <taxon>Alveolata</taxon>
        <taxon>Ciliophora</taxon>
        <taxon>Intramacronucleata</taxon>
        <taxon>Oligohymenophorea</taxon>
        <taxon>Hymenostomatida</taxon>
        <taxon>Tetrahymenina</taxon>
        <taxon>Tetrahymenidae</taxon>
        <taxon>Tetrahymena</taxon>
    </lineage>
</organism>
<dbReference type="GO" id="GO:0000278">
    <property type="term" value="P:mitotic cell cycle"/>
    <property type="evidence" value="ECO:0007669"/>
    <property type="project" value="TreeGrafter"/>
</dbReference>
<feature type="compositionally biased region" description="Polar residues" evidence="5">
    <location>
        <begin position="308"/>
        <end position="357"/>
    </location>
</feature>
<dbReference type="GO" id="GO:0005813">
    <property type="term" value="C:centrosome"/>
    <property type="evidence" value="ECO:0007669"/>
    <property type="project" value="TreeGrafter"/>
</dbReference>
<dbReference type="PROSITE" id="PS00678">
    <property type="entry name" value="WD_REPEATS_1"/>
    <property type="match status" value="1"/>
</dbReference>
<feature type="compositionally biased region" description="Polar residues" evidence="5">
    <location>
        <begin position="373"/>
        <end position="385"/>
    </location>
</feature>
<dbReference type="PROSITE" id="PS50082">
    <property type="entry name" value="WD_REPEATS_2"/>
    <property type="match status" value="3"/>
</dbReference>
<evidence type="ECO:0000256" key="1">
    <source>
        <dbReference type="ARBA" id="ARBA00022574"/>
    </source>
</evidence>